<dbReference type="InterPro" id="IPR020568">
    <property type="entry name" value="Ribosomal_Su5_D2-typ_SF"/>
</dbReference>
<keyword evidence="8" id="KW-1185">Reference proteome</keyword>
<dbReference type="InterPro" id="IPR036345">
    <property type="entry name" value="ExoRNase_PH_dom2_sf"/>
</dbReference>
<dbReference type="Proteomes" id="UP001281761">
    <property type="component" value="Unassembled WGS sequence"/>
</dbReference>
<dbReference type="Pfam" id="PF03725">
    <property type="entry name" value="RNase_PH_C"/>
    <property type="match status" value="1"/>
</dbReference>
<dbReference type="InterPro" id="IPR015847">
    <property type="entry name" value="ExoRNase_PH_dom2"/>
</dbReference>
<comment type="similarity">
    <text evidence="3">Belongs to the RNase PH family.</text>
</comment>
<dbReference type="InterPro" id="IPR027408">
    <property type="entry name" value="PNPase/RNase_PH_dom_sf"/>
</dbReference>
<dbReference type="InterPro" id="IPR001247">
    <property type="entry name" value="ExoRNase_PH_dom1"/>
</dbReference>
<reference evidence="7 8" key="1">
    <citation type="journal article" date="2022" name="bioRxiv">
        <title>Genomics of Preaxostyla Flagellates Illuminates Evolutionary Transitions and the Path Towards Mitochondrial Loss.</title>
        <authorList>
            <person name="Novak L.V.F."/>
            <person name="Treitli S.C."/>
            <person name="Pyrih J."/>
            <person name="Halakuc P."/>
            <person name="Pipaliya S.V."/>
            <person name="Vacek V."/>
            <person name="Brzon O."/>
            <person name="Soukal P."/>
            <person name="Eme L."/>
            <person name="Dacks J.B."/>
            <person name="Karnkowska A."/>
            <person name="Elias M."/>
            <person name="Hampl V."/>
        </authorList>
    </citation>
    <scope>NUCLEOTIDE SEQUENCE [LARGE SCALE GENOMIC DNA]</scope>
    <source>
        <strain evidence="7">NAU3</strain>
        <tissue evidence="7">Gut</tissue>
    </source>
</reference>
<dbReference type="PANTHER" id="PTHR11097:SF14">
    <property type="entry name" value="EXOSOME COMPLEX COMPONENT RRP45"/>
    <property type="match status" value="1"/>
</dbReference>
<dbReference type="Pfam" id="PF01138">
    <property type="entry name" value="RNase_PH"/>
    <property type="match status" value="1"/>
</dbReference>
<keyword evidence="4" id="KW-0963">Cytoplasm</keyword>
<evidence type="ECO:0000256" key="3">
    <source>
        <dbReference type="ARBA" id="ARBA00006678"/>
    </source>
</evidence>
<organism evidence="7 8">
    <name type="scientific">Blattamonas nauphoetae</name>
    <dbReference type="NCBI Taxonomy" id="2049346"/>
    <lineage>
        <taxon>Eukaryota</taxon>
        <taxon>Metamonada</taxon>
        <taxon>Preaxostyla</taxon>
        <taxon>Oxymonadida</taxon>
        <taxon>Blattamonas</taxon>
    </lineage>
</organism>
<evidence type="ECO:0000256" key="1">
    <source>
        <dbReference type="ARBA" id="ARBA00004123"/>
    </source>
</evidence>
<dbReference type="SUPFAM" id="SSF55666">
    <property type="entry name" value="Ribonuclease PH domain 2-like"/>
    <property type="match status" value="1"/>
</dbReference>
<accession>A0ABQ9YKY7</accession>
<evidence type="ECO:0000259" key="5">
    <source>
        <dbReference type="Pfam" id="PF01138"/>
    </source>
</evidence>
<dbReference type="PANTHER" id="PTHR11097">
    <property type="entry name" value="EXOSOME COMPLEX EXONUCLEASE RIBOSOMAL RNA PROCESSING PROTEIN"/>
    <property type="match status" value="1"/>
</dbReference>
<comment type="caution">
    <text evidence="7">The sequence shown here is derived from an EMBL/GenBank/DDBJ whole genome shotgun (WGS) entry which is preliminary data.</text>
</comment>
<evidence type="ECO:0000313" key="7">
    <source>
        <dbReference type="EMBL" id="KAK2964421.1"/>
    </source>
</evidence>
<evidence type="ECO:0000256" key="4">
    <source>
        <dbReference type="ARBA" id="ARBA00022490"/>
    </source>
</evidence>
<dbReference type="EMBL" id="JARBJD010000002">
    <property type="protein sequence ID" value="KAK2964421.1"/>
    <property type="molecule type" value="Genomic_DNA"/>
</dbReference>
<feature type="domain" description="Exoribonuclease phosphorolytic" evidence="5">
    <location>
        <begin position="35"/>
        <end position="157"/>
    </location>
</feature>
<sequence length="266" mass="29514">MGLQSDNFLLSCLKDGLRLDRRDFIQHRDPEFFFSGNNGEVEVTRGKTRILARVITIISSPKISKPSDGAISVKVHFPLEQSHSKRAKFFDRNNEFTRLIERGICDSHAINTRALCIQATKYVWNLEVELTVIEDDGGIVDTALLAAFTAILHYRKPKTRIVGNSLQTLDNEAGVPLTLTSVPISTTYALFSNIDVIVADPTFEEEENADGIFTVISSSRGKICGTNKCGGAPLPPNRLTQLTTSALHQAKKLHTSIQYQTRNAIR</sequence>
<gene>
    <name evidence="7" type="ORF">BLNAU_337</name>
</gene>
<dbReference type="SUPFAM" id="SSF54211">
    <property type="entry name" value="Ribosomal protein S5 domain 2-like"/>
    <property type="match status" value="1"/>
</dbReference>
<proteinExistence type="inferred from homology"/>
<dbReference type="Gene3D" id="3.30.230.70">
    <property type="entry name" value="GHMP Kinase, N-terminal domain"/>
    <property type="match status" value="1"/>
</dbReference>
<comment type="subcellular location">
    <subcellularLocation>
        <location evidence="2">Cytoplasm</location>
    </subcellularLocation>
    <subcellularLocation>
        <location evidence="1">Nucleus</location>
    </subcellularLocation>
</comment>
<feature type="domain" description="Exoribonuclease phosphorolytic" evidence="6">
    <location>
        <begin position="182"/>
        <end position="241"/>
    </location>
</feature>
<dbReference type="InterPro" id="IPR050590">
    <property type="entry name" value="Exosome_comp_Rrp42_subfam"/>
</dbReference>
<evidence type="ECO:0000259" key="6">
    <source>
        <dbReference type="Pfam" id="PF03725"/>
    </source>
</evidence>
<protein>
    <submittedName>
        <fullName evidence="7">Exosome complex component rrp45</fullName>
    </submittedName>
</protein>
<evidence type="ECO:0000256" key="2">
    <source>
        <dbReference type="ARBA" id="ARBA00004496"/>
    </source>
</evidence>
<name>A0ABQ9YKY7_9EUKA</name>
<evidence type="ECO:0000313" key="8">
    <source>
        <dbReference type="Proteomes" id="UP001281761"/>
    </source>
</evidence>